<name>A0A5B9QBT9_9BACT</name>
<dbReference type="SUPFAM" id="SSF56059">
    <property type="entry name" value="Glutathione synthetase ATP-binding domain-like"/>
    <property type="match status" value="1"/>
</dbReference>
<proteinExistence type="predicted"/>
<dbReference type="InterPro" id="IPR025841">
    <property type="entry name" value="CP_ATPgrasp_2"/>
</dbReference>
<feature type="domain" description="Circularly permuted ATP-grasp type 2" evidence="2">
    <location>
        <begin position="111"/>
        <end position="486"/>
    </location>
</feature>
<feature type="compositionally biased region" description="Low complexity" evidence="1">
    <location>
        <begin position="510"/>
        <end position="521"/>
    </location>
</feature>
<dbReference type="PIRSF" id="PIRSF005522">
    <property type="entry name" value="UCP005522"/>
    <property type="match status" value="1"/>
</dbReference>
<evidence type="ECO:0000256" key="1">
    <source>
        <dbReference type="SAM" id="MobiDB-lite"/>
    </source>
</evidence>
<keyword evidence="4" id="KW-1185">Reference proteome</keyword>
<dbReference type="Proteomes" id="UP000323917">
    <property type="component" value="Chromosome"/>
</dbReference>
<protein>
    <recommendedName>
        <fullName evidence="2">Circularly permuted ATP-grasp type 2 domain-containing protein</fullName>
    </recommendedName>
</protein>
<dbReference type="InterPro" id="IPR051680">
    <property type="entry name" value="ATP-dep_Glu-Cys_Ligase-2"/>
</dbReference>
<feature type="region of interest" description="Disordered" evidence="1">
    <location>
        <begin position="496"/>
        <end position="521"/>
    </location>
</feature>
<dbReference type="KEGG" id="bgok:Pr1d_38310"/>
<organism evidence="3 4">
    <name type="scientific">Bythopirellula goksoeyrii</name>
    <dbReference type="NCBI Taxonomy" id="1400387"/>
    <lineage>
        <taxon>Bacteria</taxon>
        <taxon>Pseudomonadati</taxon>
        <taxon>Planctomycetota</taxon>
        <taxon>Planctomycetia</taxon>
        <taxon>Pirellulales</taxon>
        <taxon>Lacipirellulaceae</taxon>
        <taxon>Bythopirellula</taxon>
    </lineage>
</organism>
<dbReference type="Gene3D" id="3.30.1490.270">
    <property type="match status" value="1"/>
</dbReference>
<evidence type="ECO:0000259" key="2">
    <source>
        <dbReference type="Pfam" id="PF14403"/>
    </source>
</evidence>
<sequence>MGLRRSLCLSTESGDDGLLRPLRMNQSQPNASQLHFRGYDTKDFFDELIDEHDKPRPGAELLLQRIEELPDDEILQRQQMAERSLFRMGITFNVYGDNQGVEKIMPFDLVPRIIAPEEWSRLERGLKQRIRALNLFIDDIYHDQKIVKDKVVPEVMLKSAKSFREQCIGINPPAGIWCHITGTDLVRDKDGTIYVLEDNLRCPSGVSYVLQNRFIMKRSLPWLFDASNVRPVLDYPGRLFQLLEYLAPEGIESPTVAVLTPGVFNSAYYEHSFLAQQMGVELVEGRDLVIHDGFVCMRTTKGFQRVDVLYRRIDDDFIDPKAFREDSMLGVPGLMEAYRNGRVALANAPGTGIADDKVIYAYVEKMIKYYLDEEAIIPNVPTYVCYDDKEREYVLANLDKLVVKAANEAGGYGMLIGPHATEEEREKFAGLIQENPRNYIAQPTLSLSRIPTIVEDKFEGRHVDLRPYILYSEDIFVLPGGLTRVALKKGSLVVNSSQGGGSKDTWVIGSSPQQSQSQQQS</sequence>
<dbReference type="PANTHER" id="PTHR34595:SF7">
    <property type="entry name" value="SLL1039 PROTEIN"/>
    <property type="match status" value="1"/>
</dbReference>
<evidence type="ECO:0000313" key="3">
    <source>
        <dbReference type="EMBL" id="QEG36517.1"/>
    </source>
</evidence>
<dbReference type="InterPro" id="IPR016450">
    <property type="entry name" value="UCP005522"/>
</dbReference>
<accession>A0A5B9QBT9</accession>
<evidence type="ECO:0000313" key="4">
    <source>
        <dbReference type="Proteomes" id="UP000323917"/>
    </source>
</evidence>
<gene>
    <name evidence="3" type="ORF">Pr1d_38310</name>
</gene>
<dbReference type="AlphaFoldDB" id="A0A5B9QBT9"/>
<dbReference type="EMBL" id="CP042913">
    <property type="protein sequence ID" value="QEG36517.1"/>
    <property type="molecule type" value="Genomic_DNA"/>
</dbReference>
<dbReference type="PANTHER" id="PTHR34595">
    <property type="entry name" value="BLR5612 PROTEIN"/>
    <property type="match status" value="1"/>
</dbReference>
<dbReference type="Pfam" id="PF14403">
    <property type="entry name" value="CP_ATPgrasp_2"/>
    <property type="match status" value="1"/>
</dbReference>
<reference evidence="3 4" key="1">
    <citation type="submission" date="2019-08" db="EMBL/GenBank/DDBJ databases">
        <title>Deep-cultivation of Planctomycetes and their phenomic and genomic characterization uncovers novel biology.</title>
        <authorList>
            <person name="Wiegand S."/>
            <person name="Jogler M."/>
            <person name="Boedeker C."/>
            <person name="Pinto D."/>
            <person name="Vollmers J."/>
            <person name="Rivas-Marin E."/>
            <person name="Kohn T."/>
            <person name="Peeters S.H."/>
            <person name="Heuer A."/>
            <person name="Rast P."/>
            <person name="Oberbeckmann S."/>
            <person name="Bunk B."/>
            <person name="Jeske O."/>
            <person name="Meyerdierks A."/>
            <person name="Storesund J.E."/>
            <person name="Kallscheuer N."/>
            <person name="Luecker S."/>
            <person name="Lage O.M."/>
            <person name="Pohl T."/>
            <person name="Merkel B.J."/>
            <person name="Hornburger P."/>
            <person name="Mueller R.-W."/>
            <person name="Bruemmer F."/>
            <person name="Labrenz M."/>
            <person name="Spormann A.M."/>
            <person name="Op den Camp H."/>
            <person name="Overmann J."/>
            <person name="Amann R."/>
            <person name="Jetten M.S.M."/>
            <person name="Mascher T."/>
            <person name="Medema M.H."/>
            <person name="Devos D.P."/>
            <person name="Kaster A.-K."/>
            <person name="Ovreas L."/>
            <person name="Rohde M."/>
            <person name="Galperin M.Y."/>
            <person name="Jogler C."/>
        </authorList>
    </citation>
    <scope>NUCLEOTIDE SEQUENCE [LARGE SCALE GENOMIC DNA]</scope>
    <source>
        <strain evidence="3 4">Pr1d</strain>
    </source>
</reference>
<dbReference type="Gene3D" id="3.40.50.11290">
    <property type="match status" value="1"/>
</dbReference>